<dbReference type="InterPro" id="IPR008271">
    <property type="entry name" value="Ser/Thr_kinase_AS"/>
</dbReference>
<dbReference type="AlphaFoldDB" id="A0A9P4SBU9"/>
<comment type="caution">
    <text evidence="8">The sequence shown here is derived from an EMBL/GenBank/DDBJ whole genome shotgun (WGS) entry which is preliminary data.</text>
</comment>
<dbReference type="PROSITE" id="PS50011">
    <property type="entry name" value="PROTEIN_KINASE_DOM"/>
    <property type="match status" value="1"/>
</dbReference>
<dbReference type="GO" id="GO:0004674">
    <property type="term" value="F:protein serine/threonine kinase activity"/>
    <property type="evidence" value="ECO:0007669"/>
    <property type="project" value="UniProtKB-KW"/>
</dbReference>
<dbReference type="Gene3D" id="1.10.510.10">
    <property type="entry name" value="Transferase(Phosphotransferase) domain 1"/>
    <property type="match status" value="1"/>
</dbReference>
<sequence length="562" mass="62793">MQATRSALTAPEDVDEALLAWFAPSGGPFSLEAYKPFGEKDLRNISSILARNGREAWSRIPRIYTVLRVINQLAAIDKFLEKGVTDVSFPFSFTTLPDVLSQSGDCDFIDAQSLVLSKALDVERRDRHRHFKDPNQVPLRKCAELGKGASGYVDMVMSTISWKEYARKLIPRGRTFRRDHEMLQTFERELGALKKLSHHHIIELIGSYTDPKYVAIIMSPVADCSLKELLQSESLIVAKQSFVRTFFGCLAAALSYLHKMEIRHKDIKPQNVLVKDNKVLITDFGICRDWSEVGQSTSTGPTSVTPQYCPPEIAQYRGRNSSADIWSLGCVFLEIWSVLAGNTSSSMEKHFLTEGGRSKCYCRNIDGISSWYDKVRSSPGYHGLEKPYQWIQNMLKEEPDHRWKARTLFDNIQETDRDEDNRFLFTGTCCKDDRDTAESIYSIQTSDGALASDRESIFVPHETVDHGRQSFVTPSGPATTSIGVPDENESLQATGASITIANPKQSPLELEVDSNLTTTSADSPTQSSAAFTVENSIFTQDDHVPVGNVEVINDIENTASYG</sequence>
<gene>
    <name evidence="8" type="ORF">M501DRAFT_832191</name>
</gene>
<reference evidence="8" key="1">
    <citation type="journal article" date="2020" name="Stud. Mycol.">
        <title>101 Dothideomycetes genomes: a test case for predicting lifestyles and emergence of pathogens.</title>
        <authorList>
            <person name="Haridas S."/>
            <person name="Albert R."/>
            <person name="Binder M."/>
            <person name="Bloem J."/>
            <person name="Labutti K."/>
            <person name="Salamov A."/>
            <person name="Andreopoulos B."/>
            <person name="Baker S."/>
            <person name="Barry K."/>
            <person name="Bills G."/>
            <person name="Bluhm B."/>
            <person name="Cannon C."/>
            <person name="Castanera R."/>
            <person name="Culley D."/>
            <person name="Daum C."/>
            <person name="Ezra D."/>
            <person name="Gonzalez J."/>
            <person name="Henrissat B."/>
            <person name="Kuo A."/>
            <person name="Liang C."/>
            <person name="Lipzen A."/>
            <person name="Lutzoni F."/>
            <person name="Magnuson J."/>
            <person name="Mondo S."/>
            <person name="Nolan M."/>
            <person name="Ohm R."/>
            <person name="Pangilinan J."/>
            <person name="Park H.-J."/>
            <person name="Ramirez L."/>
            <person name="Alfaro M."/>
            <person name="Sun H."/>
            <person name="Tritt A."/>
            <person name="Yoshinaga Y."/>
            <person name="Zwiers L.-H."/>
            <person name="Turgeon B."/>
            <person name="Goodwin S."/>
            <person name="Spatafora J."/>
            <person name="Crous P."/>
            <person name="Grigoriev I."/>
        </authorList>
    </citation>
    <scope>NUCLEOTIDE SEQUENCE</scope>
    <source>
        <strain evidence="8">CBS 101060</strain>
    </source>
</reference>
<dbReference type="PANTHER" id="PTHR11584:SF369">
    <property type="entry name" value="MITOGEN-ACTIVATED PROTEIN KINASE KINASE KINASE 19-RELATED"/>
    <property type="match status" value="1"/>
</dbReference>
<dbReference type="EMBL" id="MU006096">
    <property type="protein sequence ID" value="KAF2838773.1"/>
    <property type="molecule type" value="Genomic_DNA"/>
</dbReference>
<keyword evidence="4" id="KW-0547">Nucleotide-binding</keyword>
<dbReference type="PROSITE" id="PS00108">
    <property type="entry name" value="PROTEIN_KINASE_ST"/>
    <property type="match status" value="1"/>
</dbReference>
<keyword evidence="3" id="KW-0808">Transferase</keyword>
<keyword evidence="9" id="KW-1185">Reference proteome</keyword>
<proteinExistence type="inferred from homology"/>
<evidence type="ECO:0000256" key="6">
    <source>
        <dbReference type="ARBA" id="ARBA00022840"/>
    </source>
</evidence>
<dbReference type="PANTHER" id="PTHR11584">
    <property type="entry name" value="SERINE/THREONINE PROTEIN KINASE"/>
    <property type="match status" value="1"/>
</dbReference>
<keyword evidence="5 8" id="KW-0418">Kinase</keyword>
<dbReference type="CDD" id="cd00180">
    <property type="entry name" value="PKc"/>
    <property type="match status" value="1"/>
</dbReference>
<keyword evidence="2" id="KW-0723">Serine/threonine-protein kinase</keyword>
<dbReference type="Pfam" id="PF00069">
    <property type="entry name" value="Pkinase"/>
    <property type="match status" value="1"/>
</dbReference>
<organism evidence="8 9">
    <name type="scientific">Patellaria atrata CBS 101060</name>
    <dbReference type="NCBI Taxonomy" id="1346257"/>
    <lineage>
        <taxon>Eukaryota</taxon>
        <taxon>Fungi</taxon>
        <taxon>Dikarya</taxon>
        <taxon>Ascomycota</taxon>
        <taxon>Pezizomycotina</taxon>
        <taxon>Dothideomycetes</taxon>
        <taxon>Dothideomycetes incertae sedis</taxon>
        <taxon>Patellariales</taxon>
        <taxon>Patellariaceae</taxon>
        <taxon>Patellaria</taxon>
    </lineage>
</organism>
<name>A0A9P4SBU9_9PEZI</name>
<dbReference type="SMART" id="SM00220">
    <property type="entry name" value="S_TKc"/>
    <property type="match status" value="1"/>
</dbReference>
<dbReference type="GO" id="GO:0005524">
    <property type="term" value="F:ATP binding"/>
    <property type="evidence" value="ECO:0007669"/>
    <property type="project" value="UniProtKB-KW"/>
</dbReference>
<keyword evidence="6" id="KW-0067">ATP-binding</keyword>
<evidence type="ECO:0000256" key="5">
    <source>
        <dbReference type="ARBA" id="ARBA00022777"/>
    </source>
</evidence>
<protein>
    <submittedName>
        <fullName evidence="8">Kinase-like protein</fullName>
    </submittedName>
</protein>
<dbReference type="InterPro" id="IPR011009">
    <property type="entry name" value="Kinase-like_dom_sf"/>
</dbReference>
<accession>A0A9P4SBU9</accession>
<dbReference type="Proteomes" id="UP000799429">
    <property type="component" value="Unassembled WGS sequence"/>
</dbReference>
<dbReference type="OrthoDB" id="4062651at2759"/>
<feature type="domain" description="Protein kinase" evidence="7">
    <location>
        <begin position="139"/>
        <end position="424"/>
    </location>
</feature>
<evidence type="ECO:0000313" key="8">
    <source>
        <dbReference type="EMBL" id="KAF2838773.1"/>
    </source>
</evidence>
<evidence type="ECO:0000256" key="1">
    <source>
        <dbReference type="ARBA" id="ARBA00006529"/>
    </source>
</evidence>
<evidence type="ECO:0000313" key="9">
    <source>
        <dbReference type="Proteomes" id="UP000799429"/>
    </source>
</evidence>
<dbReference type="Gene3D" id="3.30.200.20">
    <property type="entry name" value="Phosphorylase Kinase, domain 1"/>
    <property type="match status" value="1"/>
</dbReference>
<evidence type="ECO:0000256" key="4">
    <source>
        <dbReference type="ARBA" id="ARBA00022741"/>
    </source>
</evidence>
<dbReference type="InterPro" id="IPR000719">
    <property type="entry name" value="Prot_kinase_dom"/>
</dbReference>
<evidence type="ECO:0000256" key="3">
    <source>
        <dbReference type="ARBA" id="ARBA00022679"/>
    </source>
</evidence>
<evidence type="ECO:0000259" key="7">
    <source>
        <dbReference type="PROSITE" id="PS50011"/>
    </source>
</evidence>
<comment type="similarity">
    <text evidence="1">Belongs to the protein kinase superfamily. STE Ser/Thr protein kinase family. MAP kinase kinase kinase subfamily.</text>
</comment>
<evidence type="ECO:0000256" key="2">
    <source>
        <dbReference type="ARBA" id="ARBA00022527"/>
    </source>
</evidence>
<dbReference type="SUPFAM" id="SSF56112">
    <property type="entry name" value="Protein kinase-like (PK-like)"/>
    <property type="match status" value="1"/>
</dbReference>